<keyword evidence="1" id="KW-0472">Membrane</keyword>
<dbReference type="EMBL" id="JBHSFW010000016">
    <property type="protein sequence ID" value="MFC4620103.1"/>
    <property type="molecule type" value="Genomic_DNA"/>
</dbReference>
<evidence type="ECO:0000313" key="2">
    <source>
        <dbReference type="EMBL" id="MFC4620103.1"/>
    </source>
</evidence>
<accession>A0ABV9GT20</accession>
<dbReference type="Proteomes" id="UP001596022">
    <property type="component" value="Unassembled WGS sequence"/>
</dbReference>
<reference evidence="3" key="1">
    <citation type="journal article" date="2019" name="Int. J. Syst. Evol. Microbiol.">
        <title>The Global Catalogue of Microorganisms (GCM) 10K type strain sequencing project: providing services to taxonomists for standard genome sequencing and annotation.</title>
        <authorList>
            <consortium name="The Broad Institute Genomics Platform"/>
            <consortium name="The Broad Institute Genome Sequencing Center for Infectious Disease"/>
            <person name="Wu L."/>
            <person name="Ma J."/>
        </authorList>
    </citation>
    <scope>NUCLEOTIDE SEQUENCE [LARGE SCALE GENOMIC DNA]</scope>
    <source>
        <strain evidence="3">CGMCC 1.16306</strain>
    </source>
</reference>
<feature type="transmembrane region" description="Helical" evidence="1">
    <location>
        <begin position="430"/>
        <end position="451"/>
    </location>
</feature>
<name>A0ABV9GT20_9BACL</name>
<comment type="caution">
    <text evidence="2">The sequence shown here is derived from an EMBL/GenBank/DDBJ whole genome shotgun (WGS) entry which is preliminary data.</text>
</comment>
<keyword evidence="1" id="KW-1133">Transmembrane helix</keyword>
<organism evidence="2 3">
    <name type="scientific">Camelliibacillus cellulosilyticus</name>
    <dbReference type="NCBI Taxonomy" id="2174486"/>
    <lineage>
        <taxon>Bacteria</taxon>
        <taxon>Bacillati</taxon>
        <taxon>Bacillota</taxon>
        <taxon>Bacilli</taxon>
        <taxon>Bacillales</taxon>
        <taxon>Sporolactobacillaceae</taxon>
        <taxon>Camelliibacillus</taxon>
    </lineage>
</organism>
<feature type="transmembrane region" description="Helical" evidence="1">
    <location>
        <begin position="495"/>
        <end position="517"/>
    </location>
</feature>
<feature type="transmembrane region" description="Helical" evidence="1">
    <location>
        <begin position="7"/>
        <end position="24"/>
    </location>
</feature>
<protein>
    <submittedName>
        <fullName evidence="2">Uncharacterized protein</fullName>
    </submittedName>
</protein>
<feature type="transmembrane region" description="Helical" evidence="1">
    <location>
        <begin position="395"/>
        <end position="418"/>
    </location>
</feature>
<keyword evidence="1" id="KW-0812">Transmembrane</keyword>
<sequence>MIKKRLVWIIPILIVVALFGLQYVNQLQDEIKLPDQGWSRTIHIPVQAGLGKSFAYEDSAGLHLYTYKGSSITHTELTKNLKVKARQTKRFKGDIMRIVGGQGNQFIFKKDFNLYFYQNGTTRLLAKKVDFTAYEKNDVFYTKGRTLYQTNLHTLKSNVLSVFPKEISTLSINETGDLLLITTNDEENHQESFYVHNVKKPGPPHEFANLYLGSSRISFVELGRFRDQLGVLYSLQTSKGALVPYYFQVPESQALKGKPMDMDEKPLDIYFTGASFPINTLRDVFFTIRDQKPTVLFTTEGQRTMRQTSENVYEAQPNAQGRWIAERRSTSPETSSTPFWIGAKNIVWYDYKKGDDVYQMGVASQNPTLIKKSQEIRAEDLSLALSDATLSLTRVLILILLSVLFSVGGLLVYGLTLFAKVELIDNNSRVLRWITMGAFVLGEYLLTLIVMNPKFAFYAPKYLTFPMSGLVYTLVMAGISWLLTQWLKTKQWGFILEVAYFATLFLLMFNFLFGPYYF</sequence>
<proteinExistence type="predicted"/>
<keyword evidence="3" id="KW-1185">Reference proteome</keyword>
<feature type="transmembrane region" description="Helical" evidence="1">
    <location>
        <begin position="463"/>
        <end position="483"/>
    </location>
</feature>
<gene>
    <name evidence="2" type="ORF">ACFO4N_15425</name>
</gene>
<dbReference type="RefSeq" id="WP_376847203.1">
    <property type="nucleotide sequence ID" value="NZ_JBHSFW010000016.1"/>
</dbReference>
<evidence type="ECO:0000256" key="1">
    <source>
        <dbReference type="SAM" id="Phobius"/>
    </source>
</evidence>
<evidence type="ECO:0000313" key="3">
    <source>
        <dbReference type="Proteomes" id="UP001596022"/>
    </source>
</evidence>